<dbReference type="InterPro" id="IPR036282">
    <property type="entry name" value="Glutathione-S-Trfase_C_sf"/>
</dbReference>
<dbReference type="SUPFAM" id="SSF52833">
    <property type="entry name" value="Thioredoxin-like"/>
    <property type="match status" value="1"/>
</dbReference>
<comment type="catalytic activity">
    <reaction evidence="4">
        <text>RX + glutathione = an S-substituted glutathione + a halide anion + H(+)</text>
        <dbReference type="Rhea" id="RHEA:16437"/>
        <dbReference type="ChEBI" id="CHEBI:15378"/>
        <dbReference type="ChEBI" id="CHEBI:16042"/>
        <dbReference type="ChEBI" id="CHEBI:17792"/>
        <dbReference type="ChEBI" id="CHEBI:57925"/>
        <dbReference type="ChEBI" id="CHEBI:90779"/>
        <dbReference type="EC" id="2.5.1.18"/>
    </reaction>
</comment>
<evidence type="ECO:0000313" key="8">
    <source>
        <dbReference type="Proteomes" id="UP000324897"/>
    </source>
</evidence>
<evidence type="ECO:0000259" key="6">
    <source>
        <dbReference type="PROSITE" id="PS50405"/>
    </source>
</evidence>
<dbReference type="SFLD" id="SFLDG01152">
    <property type="entry name" value="Main.3:_Omega-_and_Tau-like"/>
    <property type="match status" value="1"/>
</dbReference>
<organism evidence="7 8">
    <name type="scientific">Eragrostis curvula</name>
    <name type="common">weeping love grass</name>
    <dbReference type="NCBI Taxonomy" id="38414"/>
    <lineage>
        <taxon>Eukaryota</taxon>
        <taxon>Viridiplantae</taxon>
        <taxon>Streptophyta</taxon>
        <taxon>Embryophyta</taxon>
        <taxon>Tracheophyta</taxon>
        <taxon>Spermatophyta</taxon>
        <taxon>Magnoliopsida</taxon>
        <taxon>Liliopsida</taxon>
        <taxon>Poales</taxon>
        <taxon>Poaceae</taxon>
        <taxon>PACMAD clade</taxon>
        <taxon>Chloridoideae</taxon>
        <taxon>Eragrostideae</taxon>
        <taxon>Eragrostidinae</taxon>
        <taxon>Eragrostis</taxon>
    </lineage>
</organism>
<dbReference type="Gene3D" id="1.20.1050.10">
    <property type="match status" value="1"/>
</dbReference>
<dbReference type="GO" id="GO:0004364">
    <property type="term" value="F:glutathione transferase activity"/>
    <property type="evidence" value="ECO:0007669"/>
    <property type="project" value="UniProtKB-EC"/>
</dbReference>
<keyword evidence="8" id="KW-1185">Reference proteome</keyword>
<dbReference type="EC" id="2.5.1.18" evidence="1"/>
<dbReference type="AlphaFoldDB" id="A0A5J9WPI8"/>
<keyword evidence="2" id="KW-0808">Transferase</keyword>
<dbReference type="Proteomes" id="UP000324897">
    <property type="component" value="Chromosome 6"/>
</dbReference>
<dbReference type="InterPro" id="IPR045074">
    <property type="entry name" value="GST_C_Tau"/>
</dbReference>
<accession>A0A5J9WPI8</accession>
<evidence type="ECO:0000256" key="3">
    <source>
        <dbReference type="ARBA" id="ARBA00025743"/>
    </source>
</evidence>
<evidence type="ECO:0000256" key="4">
    <source>
        <dbReference type="ARBA" id="ARBA00047960"/>
    </source>
</evidence>
<dbReference type="InterPro" id="IPR004046">
    <property type="entry name" value="GST_C"/>
</dbReference>
<dbReference type="OrthoDB" id="4951845at2759"/>
<dbReference type="InterPro" id="IPR040079">
    <property type="entry name" value="Glutathione_S-Trfase"/>
</dbReference>
<reference evidence="7 8" key="1">
    <citation type="journal article" date="2019" name="Sci. Rep.">
        <title>A high-quality genome of Eragrostis curvula grass provides insights into Poaceae evolution and supports new strategies to enhance forage quality.</title>
        <authorList>
            <person name="Carballo J."/>
            <person name="Santos B.A.C.M."/>
            <person name="Zappacosta D."/>
            <person name="Garbus I."/>
            <person name="Selva J.P."/>
            <person name="Gallo C.A."/>
            <person name="Diaz A."/>
            <person name="Albertini E."/>
            <person name="Caccamo M."/>
            <person name="Echenique V."/>
        </authorList>
    </citation>
    <scope>NUCLEOTIDE SEQUENCE [LARGE SCALE GENOMIC DNA]</scope>
    <source>
        <strain evidence="8">cv. Victoria</strain>
        <tissue evidence="7">Leaf</tissue>
    </source>
</reference>
<gene>
    <name evidence="7" type="ORF">EJB05_01424</name>
</gene>
<dbReference type="SUPFAM" id="SSF47616">
    <property type="entry name" value="GST C-terminal domain-like"/>
    <property type="match status" value="1"/>
</dbReference>
<dbReference type="PANTHER" id="PTHR11260:SF708">
    <property type="entry name" value="GLUTATHIONE TRANSFERASE"/>
    <property type="match status" value="1"/>
</dbReference>
<dbReference type="Pfam" id="PF02798">
    <property type="entry name" value="GST_N"/>
    <property type="match status" value="1"/>
</dbReference>
<dbReference type="FunFam" id="1.20.1050.10:FF:000012">
    <property type="entry name" value="Tau class glutathione S-transferase"/>
    <property type="match status" value="1"/>
</dbReference>
<dbReference type="GO" id="GO:0005737">
    <property type="term" value="C:cytoplasm"/>
    <property type="evidence" value="ECO:0007669"/>
    <property type="project" value="TreeGrafter"/>
</dbReference>
<feature type="non-terminal residue" evidence="7">
    <location>
        <position position="1"/>
    </location>
</feature>
<dbReference type="SFLD" id="SFLDG00358">
    <property type="entry name" value="Main_(cytGST)"/>
    <property type="match status" value="1"/>
</dbReference>
<dbReference type="InterPro" id="IPR010987">
    <property type="entry name" value="Glutathione-S-Trfase_C-like"/>
</dbReference>
<dbReference type="Gene3D" id="3.40.30.10">
    <property type="entry name" value="Glutaredoxin"/>
    <property type="match status" value="1"/>
</dbReference>
<dbReference type="CDD" id="cd03185">
    <property type="entry name" value="GST_C_Tau"/>
    <property type="match status" value="1"/>
</dbReference>
<dbReference type="CDD" id="cd03058">
    <property type="entry name" value="GST_N_Tau"/>
    <property type="match status" value="1"/>
</dbReference>
<dbReference type="InterPro" id="IPR045073">
    <property type="entry name" value="Omega/Tau-like"/>
</dbReference>
<dbReference type="Pfam" id="PF00043">
    <property type="entry name" value="GST_C"/>
    <property type="match status" value="1"/>
</dbReference>
<evidence type="ECO:0000256" key="2">
    <source>
        <dbReference type="ARBA" id="ARBA00022679"/>
    </source>
</evidence>
<dbReference type="Gramene" id="TVU50069">
    <property type="protein sequence ID" value="TVU50069"/>
    <property type="gene ID" value="EJB05_01424"/>
</dbReference>
<proteinExistence type="inferred from homology"/>
<feature type="domain" description="GST C-terminal" evidence="6">
    <location>
        <begin position="99"/>
        <end position="225"/>
    </location>
</feature>
<dbReference type="GO" id="GO:0006749">
    <property type="term" value="P:glutathione metabolic process"/>
    <property type="evidence" value="ECO:0007669"/>
    <property type="project" value="InterPro"/>
</dbReference>
<evidence type="ECO:0000313" key="7">
    <source>
        <dbReference type="EMBL" id="TVU50069.1"/>
    </source>
</evidence>
<comment type="caution">
    <text evidence="7">The sequence shown here is derived from an EMBL/GenBank/DDBJ whole genome shotgun (WGS) entry which is preliminary data.</text>
</comment>
<comment type="similarity">
    <text evidence="3">Belongs to the GST superfamily. Tau family.</text>
</comment>
<dbReference type="InterPro" id="IPR036249">
    <property type="entry name" value="Thioredoxin-like_sf"/>
</dbReference>
<dbReference type="PANTHER" id="PTHR11260">
    <property type="entry name" value="GLUTATHIONE S-TRANSFERASE, GST, SUPERFAMILY, GST DOMAIN CONTAINING"/>
    <property type="match status" value="1"/>
</dbReference>
<dbReference type="InterPro" id="IPR004045">
    <property type="entry name" value="Glutathione_S-Trfase_N"/>
</dbReference>
<dbReference type="EMBL" id="RWGY01000002">
    <property type="protein sequence ID" value="TVU50069.1"/>
    <property type="molecule type" value="Genomic_DNA"/>
</dbReference>
<sequence length="240" mass="27303">AVTHHHRKQKARMGETVKLIGAFGSGFSHRVEVALRLKGVSYELILEDLSNKSELLLKHNPVHKLVPVLLHGDRSVAESLVIIEYINEAFNEPGILPTDPYERAEARFWAQFIDQKFPRFFWMSLWSLDEEARRSVLTEAKQNLSLLEAQLKAKGKRFFGGDSVGLVDIAASALAHWSGVFEQICEVTLLTQEEYPELCKWANRYVNDDTVKQCLPSRDELVAMFTACKEMFRAMAASHK</sequence>
<evidence type="ECO:0000256" key="1">
    <source>
        <dbReference type="ARBA" id="ARBA00012452"/>
    </source>
</evidence>
<protein>
    <recommendedName>
        <fullName evidence="1">glutathione transferase</fullName>
        <ecNumber evidence="1">2.5.1.18</ecNumber>
    </recommendedName>
</protein>
<feature type="domain" description="GST N-terminal" evidence="5">
    <location>
        <begin position="15"/>
        <end position="94"/>
    </location>
</feature>
<name>A0A5J9WPI8_9POAL</name>
<evidence type="ECO:0000259" key="5">
    <source>
        <dbReference type="PROSITE" id="PS50404"/>
    </source>
</evidence>
<dbReference type="PROSITE" id="PS50405">
    <property type="entry name" value="GST_CTER"/>
    <property type="match status" value="1"/>
</dbReference>
<dbReference type="SFLD" id="SFLDS00019">
    <property type="entry name" value="Glutathione_Transferase_(cytos"/>
    <property type="match status" value="1"/>
</dbReference>
<dbReference type="FunFam" id="3.40.30.10:FF:000044">
    <property type="entry name" value="Glutathione S-transferase GSTU6"/>
    <property type="match status" value="1"/>
</dbReference>
<dbReference type="PROSITE" id="PS50404">
    <property type="entry name" value="GST_NTER"/>
    <property type="match status" value="1"/>
</dbReference>